<name>A0A9W9FLH2_9EURO</name>
<evidence type="ECO:0000313" key="1">
    <source>
        <dbReference type="EMBL" id="KAJ5102172.1"/>
    </source>
</evidence>
<dbReference type="RefSeq" id="XP_056513003.1">
    <property type="nucleotide sequence ID" value="XM_056654976.1"/>
</dbReference>
<evidence type="ECO:0000313" key="2">
    <source>
        <dbReference type="Proteomes" id="UP001141434"/>
    </source>
</evidence>
<organism evidence="1 2">
    <name type="scientific">Penicillium alfredii</name>
    <dbReference type="NCBI Taxonomy" id="1506179"/>
    <lineage>
        <taxon>Eukaryota</taxon>
        <taxon>Fungi</taxon>
        <taxon>Dikarya</taxon>
        <taxon>Ascomycota</taxon>
        <taxon>Pezizomycotina</taxon>
        <taxon>Eurotiomycetes</taxon>
        <taxon>Eurotiomycetidae</taxon>
        <taxon>Eurotiales</taxon>
        <taxon>Aspergillaceae</taxon>
        <taxon>Penicillium</taxon>
    </lineage>
</organism>
<comment type="caution">
    <text evidence="1">The sequence shown here is derived from an EMBL/GenBank/DDBJ whole genome shotgun (WGS) entry which is preliminary data.</text>
</comment>
<sequence length="74" mass="7954">MASAGFCWSYTSQQACTDDDVFAAVTLAGCRLSDQAFIHPTTGRSFAAHDVLSIHSSTAPRGFRIRQLLPKPPA</sequence>
<dbReference type="EMBL" id="JAPMSZ010000005">
    <property type="protein sequence ID" value="KAJ5102172.1"/>
    <property type="molecule type" value="Genomic_DNA"/>
</dbReference>
<reference evidence="1" key="1">
    <citation type="submission" date="2022-11" db="EMBL/GenBank/DDBJ databases">
        <authorList>
            <person name="Petersen C."/>
        </authorList>
    </citation>
    <scope>NUCLEOTIDE SEQUENCE</scope>
    <source>
        <strain evidence="1">IBT 34128</strain>
    </source>
</reference>
<dbReference type="GeneID" id="81394144"/>
<dbReference type="Proteomes" id="UP001141434">
    <property type="component" value="Unassembled WGS sequence"/>
</dbReference>
<gene>
    <name evidence="1" type="ORF">NUU61_004394</name>
</gene>
<protein>
    <submittedName>
        <fullName evidence="1">Uncharacterized protein</fullName>
    </submittedName>
</protein>
<keyword evidence="2" id="KW-1185">Reference proteome</keyword>
<dbReference type="AlphaFoldDB" id="A0A9W9FLH2"/>
<accession>A0A9W9FLH2</accession>
<proteinExistence type="predicted"/>
<reference evidence="1" key="2">
    <citation type="journal article" date="2023" name="IMA Fungus">
        <title>Comparative genomic study of the Penicillium genus elucidates a diverse pangenome and 15 lateral gene transfer events.</title>
        <authorList>
            <person name="Petersen C."/>
            <person name="Sorensen T."/>
            <person name="Nielsen M.R."/>
            <person name="Sondergaard T.E."/>
            <person name="Sorensen J.L."/>
            <person name="Fitzpatrick D.A."/>
            <person name="Frisvad J.C."/>
            <person name="Nielsen K.L."/>
        </authorList>
    </citation>
    <scope>NUCLEOTIDE SEQUENCE</scope>
    <source>
        <strain evidence="1">IBT 34128</strain>
    </source>
</reference>